<gene>
    <name evidence="1" type="ORF">BTN50_1030</name>
</gene>
<reference evidence="2" key="1">
    <citation type="submission" date="2017-04" db="EMBL/GenBank/DDBJ databases">
        <title>Genome evolution of the luminous symbionts of deep sea anglerfish.</title>
        <authorList>
            <person name="Hendry T.A."/>
        </authorList>
    </citation>
    <scope>NUCLEOTIDE SEQUENCE [LARGE SCALE GENOMIC DNA]</scope>
</reference>
<organism evidence="1 2">
    <name type="scientific">Candidatus Enterovibrio altilux</name>
    <dbReference type="NCBI Taxonomy" id="1927128"/>
    <lineage>
        <taxon>Bacteria</taxon>
        <taxon>Pseudomonadati</taxon>
        <taxon>Pseudomonadota</taxon>
        <taxon>Gammaproteobacteria</taxon>
        <taxon>Vibrionales</taxon>
        <taxon>Vibrionaceae</taxon>
        <taxon>Enterovibrio</taxon>
    </lineage>
</organism>
<protein>
    <submittedName>
        <fullName evidence="1">Uncharacterized protein</fullName>
    </submittedName>
</protein>
<proteinExistence type="predicted"/>
<accession>A0A291B971</accession>
<keyword evidence="2" id="KW-1185">Reference proteome</keyword>
<dbReference type="RefSeq" id="WP_096619171.1">
    <property type="nucleotide sequence ID" value="NZ_CP020660.1"/>
</dbReference>
<dbReference type="EMBL" id="CP020660">
    <property type="protein sequence ID" value="ATF09533.1"/>
    <property type="molecule type" value="Genomic_DNA"/>
</dbReference>
<dbReference type="KEGG" id="elux:BTN50_1030"/>
<evidence type="ECO:0000313" key="1">
    <source>
        <dbReference type="EMBL" id="ATF09533.1"/>
    </source>
</evidence>
<dbReference type="Proteomes" id="UP000218160">
    <property type="component" value="Chromosome 1"/>
</dbReference>
<evidence type="ECO:0000313" key="2">
    <source>
        <dbReference type="Proteomes" id="UP000218160"/>
    </source>
</evidence>
<name>A0A291B971_9GAMM</name>
<sequence>MWRQNLNARILVPSRVVEVIIDEQVIGGDGKNVVEVSLIPVLNANSDVQVNVENIDVQPEINMETVELVTQHI</sequence>
<dbReference type="AlphaFoldDB" id="A0A291B971"/>